<feature type="chain" id="PRO_5045180341" evidence="1">
    <location>
        <begin position="26"/>
        <end position="319"/>
    </location>
</feature>
<evidence type="ECO:0000313" key="2">
    <source>
        <dbReference type="EMBL" id="MFC3766640.1"/>
    </source>
</evidence>
<proteinExistence type="predicted"/>
<dbReference type="RefSeq" id="WP_205118195.1">
    <property type="nucleotide sequence ID" value="NZ_JAFBCM010000001.1"/>
</dbReference>
<evidence type="ECO:0000256" key="1">
    <source>
        <dbReference type="SAM" id="SignalP"/>
    </source>
</evidence>
<evidence type="ECO:0000313" key="3">
    <source>
        <dbReference type="Proteomes" id="UP001595699"/>
    </source>
</evidence>
<comment type="caution">
    <text evidence="2">The sequence shown here is derived from an EMBL/GenBank/DDBJ whole genome shotgun (WGS) entry which is preliminary data.</text>
</comment>
<dbReference type="Proteomes" id="UP001595699">
    <property type="component" value="Unassembled WGS sequence"/>
</dbReference>
<reference evidence="3" key="1">
    <citation type="journal article" date="2019" name="Int. J. Syst. Evol. Microbiol.">
        <title>The Global Catalogue of Microorganisms (GCM) 10K type strain sequencing project: providing services to taxonomists for standard genome sequencing and annotation.</title>
        <authorList>
            <consortium name="The Broad Institute Genomics Platform"/>
            <consortium name="The Broad Institute Genome Sequencing Center for Infectious Disease"/>
            <person name="Wu L."/>
            <person name="Ma J."/>
        </authorList>
    </citation>
    <scope>NUCLEOTIDE SEQUENCE [LARGE SCALE GENOMIC DNA]</scope>
    <source>
        <strain evidence="3">CGMCC 4.7241</strain>
    </source>
</reference>
<feature type="signal peptide" evidence="1">
    <location>
        <begin position="1"/>
        <end position="25"/>
    </location>
</feature>
<dbReference type="EMBL" id="JBHRZH010000056">
    <property type="protein sequence ID" value="MFC3766640.1"/>
    <property type="molecule type" value="Genomic_DNA"/>
</dbReference>
<keyword evidence="3" id="KW-1185">Reference proteome</keyword>
<keyword evidence="1" id="KW-0732">Signal</keyword>
<sequence>MKLHRFLITAILVAGAVLAGGTAHAEVVYDAVTPATYTAPDELRAYEVATINFSVASGQKIYVYGDLQAGDASKRTLVDASVTCAVGASIGGKVVHNENIGSGAQTSVSLVARMLVTAPYAGTMYCRMYAWVATLSGSSSTVRVTGGELKIGRRSVPGGVQATSNNQVTTVGNPVYTPVIPGSATAGSVTGLWQSPAGASSLTVFGDLSMTKCRTGDAYGCPSSSPTADSRVSTTLFVTQFNANGSVCDTNTYIAAATISDERRHDVNYTALTVPVATSGTCAPKFSIYLKSQVTSGGAVATHGAATAGAMGVLFVLPT</sequence>
<gene>
    <name evidence="2" type="ORF">ACFOUW_37835</name>
</gene>
<protein>
    <submittedName>
        <fullName evidence="2">Uncharacterized protein</fullName>
    </submittedName>
</protein>
<organism evidence="2 3">
    <name type="scientific">Tenggerimyces flavus</name>
    <dbReference type="NCBI Taxonomy" id="1708749"/>
    <lineage>
        <taxon>Bacteria</taxon>
        <taxon>Bacillati</taxon>
        <taxon>Actinomycetota</taxon>
        <taxon>Actinomycetes</taxon>
        <taxon>Propionibacteriales</taxon>
        <taxon>Nocardioidaceae</taxon>
        <taxon>Tenggerimyces</taxon>
    </lineage>
</organism>
<accession>A0ABV7YMP1</accession>
<name>A0ABV7YMP1_9ACTN</name>